<organism evidence="4 5">
    <name type="scientific">Candidatus Nitrospira nitrosa</name>
    <dbReference type="NCBI Taxonomy" id="1742972"/>
    <lineage>
        <taxon>Bacteria</taxon>
        <taxon>Pseudomonadati</taxon>
        <taxon>Nitrospirota</taxon>
        <taxon>Nitrospiria</taxon>
        <taxon>Nitrospirales</taxon>
        <taxon>Nitrospiraceae</taxon>
        <taxon>Nitrospira</taxon>
    </lineage>
</organism>
<comment type="similarity">
    <text evidence="1 2">Belongs to the small heat shock protein (HSP20) family.</text>
</comment>
<dbReference type="PANTHER" id="PTHR11527">
    <property type="entry name" value="HEAT-SHOCK PROTEIN 20 FAMILY MEMBER"/>
    <property type="match status" value="1"/>
</dbReference>
<dbReference type="SUPFAM" id="SSF49764">
    <property type="entry name" value="HSP20-like chaperones"/>
    <property type="match status" value="1"/>
</dbReference>
<proteinExistence type="inferred from homology"/>
<dbReference type="InterPro" id="IPR002068">
    <property type="entry name" value="A-crystallin/Hsp20_dom"/>
</dbReference>
<dbReference type="Gene3D" id="2.60.40.790">
    <property type="match status" value="1"/>
</dbReference>
<dbReference type="EMBL" id="CZQA01000001">
    <property type="protein sequence ID" value="CUS32747.1"/>
    <property type="molecule type" value="Genomic_DNA"/>
</dbReference>
<keyword evidence="5" id="KW-1185">Reference proteome</keyword>
<evidence type="ECO:0000256" key="2">
    <source>
        <dbReference type="RuleBase" id="RU003616"/>
    </source>
</evidence>
<dbReference type="InterPro" id="IPR031107">
    <property type="entry name" value="Small_HSP"/>
</dbReference>
<dbReference type="InterPro" id="IPR008978">
    <property type="entry name" value="HSP20-like_chaperone"/>
</dbReference>
<dbReference type="CDD" id="cd06464">
    <property type="entry name" value="ACD_sHsps-like"/>
    <property type="match status" value="1"/>
</dbReference>
<dbReference type="STRING" id="1742972.COMA1_10791"/>
<accession>A0A0S4LA42</accession>
<evidence type="ECO:0000256" key="1">
    <source>
        <dbReference type="PROSITE-ProRule" id="PRU00285"/>
    </source>
</evidence>
<reference evidence="4 5" key="1">
    <citation type="submission" date="2015-10" db="EMBL/GenBank/DDBJ databases">
        <authorList>
            <person name="Gilbert D.G."/>
        </authorList>
    </citation>
    <scope>NUCLEOTIDE SEQUENCE [LARGE SCALE GENOMIC DNA]</scope>
    <source>
        <strain evidence="4">COMA1</strain>
    </source>
</reference>
<dbReference type="AlphaFoldDB" id="A0A0S4LA42"/>
<evidence type="ECO:0000313" key="5">
    <source>
        <dbReference type="Proteomes" id="UP000199032"/>
    </source>
</evidence>
<feature type="domain" description="SHSP" evidence="3">
    <location>
        <begin position="46"/>
        <end position="159"/>
    </location>
</feature>
<dbReference type="Pfam" id="PF00011">
    <property type="entry name" value="HSP20"/>
    <property type="match status" value="1"/>
</dbReference>
<name>A0A0S4LA42_9BACT</name>
<dbReference type="Proteomes" id="UP000199032">
    <property type="component" value="Unassembled WGS sequence"/>
</dbReference>
<sequence length="159" mass="18252">MVMSGLTRWEPTTRWNPFKELEEMEKRLSGYFGRTATPAGGDKKESISVAEWAPLVDISEDDKEYVIKAELPEMKKEEIKINVHDDVLAISGERKYEKEEKSKKYHRVERAYGSFMRSFTLPEDADGSKVNAEYKDGVLKVHLPKSEKVKPKAIEVKVS</sequence>
<gene>
    <name evidence="4" type="ORF">COMA1_10791</name>
</gene>
<evidence type="ECO:0000259" key="3">
    <source>
        <dbReference type="PROSITE" id="PS01031"/>
    </source>
</evidence>
<protein>
    <submittedName>
        <fullName evidence="4">Heat shock protein, Hsp20 family</fullName>
    </submittedName>
</protein>
<evidence type="ECO:0000313" key="4">
    <source>
        <dbReference type="EMBL" id="CUS32747.1"/>
    </source>
</evidence>
<keyword evidence="4" id="KW-0346">Stress response</keyword>
<dbReference type="PROSITE" id="PS01031">
    <property type="entry name" value="SHSP"/>
    <property type="match status" value="1"/>
</dbReference>